<dbReference type="OrthoDB" id="9791837at2"/>
<keyword evidence="1" id="KW-0489">Methyltransferase</keyword>
<dbReference type="RefSeq" id="WP_092901678.1">
    <property type="nucleotide sequence ID" value="NZ_FOKK01000028.1"/>
</dbReference>
<dbReference type="InterPro" id="IPR029063">
    <property type="entry name" value="SAM-dependent_MTases_sf"/>
</dbReference>
<gene>
    <name evidence="1" type="ORF">SAMN04489723_12824</name>
</gene>
<accession>A0A1I1CD68</accession>
<organism evidence="1 2">
    <name type="scientific">Algoriphagus aquimarinus</name>
    <dbReference type="NCBI Taxonomy" id="237018"/>
    <lineage>
        <taxon>Bacteria</taxon>
        <taxon>Pseudomonadati</taxon>
        <taxon>Bacteroidota</taxon>
        <taxon>Cytophagia</taxon>
        <taxon>Cytophagales</taxon>
        <taxon>Cyclobacteriaceae</taxon>
        <taxon>Algoriphagus</taxon>
    </lineage>
</organism>
<protein>
    <submittedName>
        <fullName evidence="1">Methyltransferase domain-containing protein</fullName>
    </submittedName>
</protein>
<dbReference type="Proteomes" id="UP000198790">
    <property type="component" value="Unassembled WGS sequence"/>
</dbReference>
<reference evidence="1 2" key="1">
    <citation type="submission" date="2016-10" db="EMBL/GenBank/DDBJ databases">
        <authorList>
            <person name="de Groot N.N."/>
        </authorList>
    </citation>
    <scope>NUCLEOTIDE SEQUENCE [LARGE SCALE GENOMIC DNA]</scope>
    <source>
        <strain evidence="1 2">DSM 23399</strain>
    </source>
</reference>
<evidence type="ECO:0000313" key="1">
    <source>
        <dbReference type="EMBL" id="SFB60052.1"/>
    </source>
</evidence>
<sequence length="243" mass="28338">MGKIEKLYHHEETVHNYKAARVILPIIKHLISPNSVLDVGCGIGTWLKVVQELGLIDFFGVDGEYVDRKLLRKFVDEINFKSVDLRLPLDLDRNFDLAICLEVAEHLPIDSADILIDSLCKHSKTILFSAAIPFQGGQNHLNEQSPNYWIEKFEQRGYQVYDPIRPVVWERKDVDVWYKQNILLFSAKELKLPRPTFTHIVHPELFEAHLIKKIQYMKELEKIKNGEVSPSFYLKNLIKSIFR</sequence>
<dbReference type="EMBL" id="FOKK01000028">
    <property type="protein sequence ID" value="SFB60052.1"/>
    <property type="molecule type" value="Genomic_DNA"/>
</dbReference>
<dbReference type="STRING" id="237018.SAMN04489723_12824"/>
<name>A0A1I1CD68_9BACT</name>
<proteinExistence type="predicted"/>
<dbReference type="AlphaFoldDB" id="A0A1I1CD68"/>
<dbReference type="Pfam" id="PF13489">
    <property type="entry name" value="Methyltransf_23"/>
    <property type="match status" value="1"/>
</dbReference>
<dbReference type="CDD" id="cd02440">
    <property type="entry name" value="AdoMet_MTases"/>
    <property type="match status" value="1"/>
</dbReference>
<dbReference type="SUPFAM" id="SSF53335">
    <property type="entry name" value="S-adenosyl-L-methionine-dependent methyltransferases"/>
    <property type="match status" value="1"/>
</dbReference>
<keyword evidence="1" id="KW-0808">Transferase</keyword>
<evidence type="ECO:0000313" key="2">
    <source>
        <dbReference type="Proteomes" id="UP000198790"/>
    </source>
</evidence>
<keyword evidence="2" id="KW-1185">Reference proteome</keyword>
<dbReference type="GO" id="GO:0008168">
    <property type="term" value="F:methyltransferase activity"/>
    <property type="evidence" value="ECO:0007669"/>
    <property type="project" value="UniProtKB-KW"/>
</dbReference>
<dbReference type="GO" id="GO:0032259">
    <property type="term" value="P:methylation"/>
    <property type="evidence" value="ECO:0007669"/>
    <property type="project" value="UniProtKB-KW"/>
</dbReference>
<dbReference type="Gene3D" id="3.40.50.150">
    <property type="entry name" value="Vaccinia Virus protein VP39"/>
    <property type="match status" value="1"/>
</dbReference>